<dbReference type="InterPro" id="IPR014710">
    <property type="entry name" value="RmlC-like_jellyroll"/>
</dbReference>
<dbReference type="SMART" id="SM00100">
    <property type="entry name" value="cNMP"/>
    <property type="match status" value="1"/>
</dbReference>
<dbReference type="SUPFAM" id="SSF103473">
    <property type="entry name" value="MFS general substrate transporter"/>
    <property type="match status" value="1"/>
</dbReference>
<dbReference type="SUPFAM" id="SSF48371">
    <property type="entry name" value="ARM repeat"/>
    <property type="match status" value="1"/>
</dbReference>
<dbReference type="InterPro" id="IPR036259">
    <property type="entry name" value="MFS_trans_sf"/>
</dbReference>
<dbReference type="InterPro" id="IPR018490">
    <property type="entry name" value="cNMP-bd_dom_sf"/>
</dbReference>
<dbReference type="PROSITE" id="PS50042">
    <property type="entry name" value="CNMP_BINDING_3"/>
    <property type="match status" value="1"/>
</dbReference>
<organism evidence="5 6">
    <name type="scientific">Spirulina subsalsa FACHB-351</name>
    <dbReference type="NCBI Taxonomy" id="234711"/>
    <lineage>
        <taxon>Bacteria</taxon>
        <taxon>Bacillati</taxon>
        <taxon>Cyanobacteriota</taxon>
        <taxon>Cyanophyceae</taxon>
        <taxon>Spirulinales</taxon>
        <taxon>Spirulinaceae</taxon>
        <taxon>Spirulina</taxon>
    </lineage>
</organism>
<feature type="transmembrane region" description="Helical" evidence="3">
    <location>
        <begin position="173"/>
        <end position="191"/>
    </location>
</feature>
<feature type="transmembrane region" description="Helical" evidence="3">
    <location>
        <begin position="263"/>
        <end position="283"/>
    </location>
</feature>
<dbReference type="CDD" id="cd00038">
    <property type="entry name" value="CAP_ED"/>
    <property type="match status" value="1"/>
</dbReference>
<dbReference type="Proteomes" id="UP001526426">
    <property type="component" value="Unassembled WGS sequence"/>
</dbReference>
<dbReference type="Gene3D" id="1.25.10.10">
    <property type="entry name" value="Leucine-rich Repeat Variant"/>
    <property type="match status" value="1"/>
</dbReference>
<name>A0ABT3LBW7_9CYAN</name>
<feature type="transmembrane region" description="Helical" evidence="3">
    <location>
        <begin position="223"/>
        <end position="243"/>
    </location>
</feature>
<feature type="transmembrane region" description="Helical" evidence="3">
    <location>
        <begin position="147"/>
        <end position="167"/>
    </location>
</feature>
<dbReference type="SUPFAM" id="SSF51206">
    <property type="entry name" value="cAMP-binding domain-like"/>
    <property type="match status" value="1"/>
</dbReference>
<feature type="transmembrane region" description="Helical" evidence="3">
    <location>
        <begin position="386"/>
        <end position="404"/>
    </location>
</feature>
<keyword evidence="3" id="KW-0812">Transmembrane</keyword>
<feature type="domain" description="Cyclic nucleotide-binding" evidence="4">
    <location>
        <begin position="913"/>
        <end position="1021"/>
    </location>
</feature>
<sequence length="1037" mass="116538">MIQPSFERATIQQRGLLHLLFLAVSSTTFGVIALTLGTSLFLHRAGAAYLPLSYVLMGILSIPIYGGLSQIVDTTSRPKLCRILLGVAIAFSFLAWFLLPLDTLPIYYLIHIGLYVQWILMTEVLFPSLVSDYFTSLDWKRYTPILRMANAVGGLLGGALLSGLVSWVSPQDVLLYLPLCYGVMIGQLFYLEKTETPLEVCHLQPPESLLKSLNHLPDLLSKYPIIGFLCSSTFLFILLYSFAEFEYYSIYSQTFADDQDLTRFLAIVRVVNSILPLVLLALVTKPLIRLLGVTGISLIYPLTTLASFGGLVWQGNLGTAVFANLNTNGIEDSLNQPIQSLNYNAVPYALVGRVRVIGNGLFFALGLATAGVLLQLCQLFLTPLQVGYGGLVLSGAFFVLRYQMGKSYLQSLLTMLRTGVVKVKDVQEGLRLPGSYREQIQNLLTSEERSDQILGLELATRAEASQQFLPLVQPLLNTTDEAIRQAIITYFSERRRPEMVQYLRELLRAEGAESRLFALEALIASDYSFSPSELEQLLASLNPQIRALVCVAAVGRQEIELQQICREMWLSPLETATQQTIIRTVRRTQNRQFIPLLQTLLADAPTEITRQGLEALTRLARPGDLALGKWAEPYLAESDGLVRAIALKLLGIIRHPDLLLAIATGLNNEDLNVRMWAASALASYGNDGLKVANIYLNSTRSEVREAAIASVAKVRTPQATHLLYQSFKPHYQLLQQTERWLSQMPLDAPMWEQLAVIIQDYQQRLLHRVLYLLSCLDREGTLRDIRQILHSPDPRLQANAVETLLSLKHRRFVLPLVPLLEHHLPSRSDRLLEPETLLKEVLAAPDRWIRVGGLFVISQNLPQYRSLLRESLLTDPDPLIQRLAYSLTLGYQENLPDNDWFLHQIFFLKETPFFRHLFLEELLALNPILDQKSYTPSSIIYTSHTSKPGLYLVESGRVEMRVGEGFGVLESVISRGQTFCEMSLFDDSPTPQQGGIPRRFAIATTPCTVLFLSRQKFERAINTCPRLLLSFTQILKF</sequence>
<gene>
    <name evidence="5" type="ORF">K4A83_19650</name>
</gene>
<keyword evidence="6" id="KW-1185">Reference proteome</keyword>
<keyword evidence="2" id="KW-0605">Phycobilisome</keyword>
<dbReference type="InterPro" id="IPR000595">
    <property type="entry name" value="cNMP-bd_dom"/>
</dbReference>
<evidence type="ECO:0000313" key="5">
    <source>
        <dbReference type="EMBL" id="MCW6038470.1"/>
    </source>
</evidence>
<keyword evidence="3" id="KW-1133">Transmembrane helix</keyword>
<dbReference type="InterPro" id="IPR016024">
    <property type="entry name" value="ARM-type_fold"/>
</dbReference>
<keyword evidence="1" id="KW-0042">Antenna complex</keyword>
<dbReference type="EMBL" id="JAIHOM010000140">
    <property type="protein sequence ID" value="MCW6038470.1"/>
    <property type="molecule type" value="Genomic_DNA"/>
</dbReference>
<evidence type="ECO:0000256" key="1">
    <source>
        <dbReference type="ARBA" id="ARBA00022549"/>
    </source>
</evidence>
<evidence type="ECO:0000256" key="2">
    <source>
        <dbReference type="ARBA" id="ARBA00022738"/>
    </source>
</evidence>
<reference evidence="5 6" key="1">
    <citation type="submission" date="2021-08" db="EMBL/GenBank/DDBJ databases">
        <title>Draft genome sequence of Spirulina subsalsa with high tolerance to salinity and hype-accumulation of phycocyanin.</title>
        <authorList>
            <person name="Pei H."/>
            <person name="Jiang L."/>
        </authorList>
    </citation>
    <scope>NUCLEOTIDE SEQUENCE [LARGE SCALE GENOMIC DNA]</scope>
    <source>
        <strain evidence="5 6">FACHB-351</strain>
    </source>
</reference>
<dbReference type="RefSeq" id="WP_265266380.1">
    <property type="nucleotide sequence ID" value="NZ_JAIHOM010000140.1"/>
</dbReference>
<evidence type="ECO:0000256" key="3">
    <source>
        <dbReference type="SAM" id="Phobius"/>
    </source>
</evidence>
<dbReference type="InterPro" id="IPR011989">
    <property type="entry name" value="ARM-like"/>
</dbReference>
<proteinExistence type="predicted"/>
<evidence type="ECO:0000259" key="4">
    <source>
        <dbReference type="PROSITE" id="PS50042"/>
    </source>
</evidence>
<feature type="transmembrane region" description="Helical" evidence="3">
    <location>
        <begin position="20"/>
        <end position="42"/>
    </location>
</feature>
<dbReference type="Pfam" id="PF00027">
    <property type="entry name" value="cNMP_binding"/>
    <property type="match status" value="1"/>
</dbReference>
<feature type="transmembrane region" description="Helical" evidence="3">
    <location>
        <begin position="80"/>
        <end position="99"/>
    </location>
</feature>
<dbReference type="Gene3D" id="2.60.120.10">
    <property type="entry name" value="Jelly Rolls"/>
    <property type="match status" value="1"/>
</dbReference>
<protein>
    <submittedName>
        <fullName evidence="5">Cyclic nucleotide-binding domain-containing protein</fullName>
    </submittedName>
</protein>
<accession>A0ABT3LBW7</accession>
<keyword evidence="3" id="KW-0472">Membrane</keyword>
<comment type="caution">
    <text evidence="5">The sequence shown here is derived from an EMBL/GenBank/DDBJ whole genome shotgun (WGS) entry which is preliminary data.</text>
</comment>
<feature type="transmembrane region" description="Helical" evidence="3">
    <location>
        <begin position="290"/>
        <end position="313"/>
    </location>
</feature>
<feature type="transmembrane region" description="Helical" evidence="3">
    <location>
        <begin position="105"/>
        <end position="126"/>
    </location>
</feature>
<feature type="transmembrane region" description="Helical" evidence="3">
    <location>
        <begin position="356"/>
        <end position="374"/>
    </location>
</feature>
<evidence type="ECO:0000313" key="6">
    <source>
        <dbReference type="Proteomes" id="UP001526426"/>
    </source>
</evidence>
<feature type="transmembrane region" description="Helical" evidence="3">
    <location>
        <begin position="48"/>
        <end position="68"/>
    </location>
</feature>